<dbReference type="SUPFAM" id="SSF50494">
    <property type="entry name" value="Trypsin-like serine proteases"/>
    <property type="match status" value="1"/>
</dbReference>
<keyword evidence="3" id="KW-1185">Reference proteome</keyword>
<dbReference type="PANTHER" id="PTHR24260:SF143">
    <property type="entry name" value="SERINE PROTEASE GD-LIKE PROTEIN"/>
    <property type="match status" value="1"/>
</dbReference>
<evidence type="ECO:0000313" key="3">
    <source>
        <dbReference type="Proteomes" id="UP001159042"/>
    </source>
</evidence>
<dbReference type="InterPro" id="IPR043504">
    <property type="entry name" value="Peptidase_S1_PA_chymotrypsin"/>
</dbReference>
<dbReference type="Proteomes" id="UP001159042">
    <property type="component" value="Unassembled WGS sequence"/>
</dbReference>
<accession>A0AAV8V8K2</accession>
<reference evidence="2 3" key="1">
    <citation type="journal article" date="2023" name="Insect Mol. Biol.">
        <title>Genome sequencing provides insights into the evolution of gene families encoding plant cell wall-degrading enzymes in longhorned beetles.</title>
        <authorList>
            <person name="Shin N.R."/>
            <person name="Okamura Y."/>
            <person name="Kirsch R."/>
            <person name="Pauchet Y."/>
        </authorList>
    </citation>
    <scope>NUCLEOTIDE SEQUENCE [LARGE SCALE GENOMIC DNA]</scope>
    <source>
        <strain evidence="2">EAD_L_NR</strain>
    </source>
</reference>
<dbReference type="PANTHER" id="PTHR24260">
    <property type="match status" value="1"/>
</dbReference>
<dbReference type="InterPro" id="IPR001254">
    <property type="entry name" value="Trypsin_dom"/>
</dbReference>
<dbReference type="GO" id="GO:0004252">
    <property type="term" value="F:serine-type endopeptidase activity"/>
    <property type="evidence" value="ECO:0007669"/>
    <property type="project" value="InterPro"/>
</dbReference>
<dbReference type="GO" id="GO:0006508">
    <property type="term" value="P:proteolysis"/>
    <property type="evidence" value="ECO:0007669"/>
    <property type="project" value="InterPro"/>
</dbReference>
<feature type="domain" description="Peptidase S1" evidence="1">
    <location>
        <begin position="1"/>
        <end position="100"/>
    </location>
</feature>
<evidence type="ECO:0000259" key="1">
    <source>
        <dbReference type="PROSITE" id="PS50240"/>
    </source>
</evidence>
<protein>
    <recommendedName>
        <fullName evidence="1">Peptidase S1 domain-containing protein</fullName>
    </recommendedName>
</protein>
<proteinExistence type="predicted"/>
<comment type="caution">
    <text evidence="2">The sequence shown here is derived from an EMBL/GenBank/DDBJ whole genome shotgun (WGS) entry which is preliminary data.</text>
</comment>
<dbReference type="Gene3D" id="2.40.10.10">
    <property type="entry name" value="Trypsin-like serine proteases"/>
    <property type="match status" value="1"/>
</dbReference>
<gene>
    <name evidence="2" type="ORF">NQ315_012575</name>
</gene>
<organism evidence="2 3">
    <name type="scientific">Exocentrus adspersus</name>
    <dbReference type="NCBI Taxonomy" id="1586481"/>
    <lineage>
        <taxon>Eukaryota</taxon>
        <taxon>Metazoa</taxon>
        <taxon>Ecdysozoa</taxon>
        <taxon>Arthropoda</taxon>
        <taxon>Hexapoda</taxon>
        <taxon>Insecta</taxon>
        <taxon>Pterygota</taxon>
        <taxon>Neoptera</taxon>
        <taxon>Endopterygota</taxon>
        <taxon>Coleoptera</taxon>
        <taxon>Polyphaga</taxon>
        <taxon>Cucujiformia</taxon>
        <taxon>Chrysomeloidea</taxon>
        <taxon>Cerambycidae</taxon>
        <taxon>Lamiinae</taxon>
        <taxon>Acanthocinini</taxon>
        <taxon>Exocentrus</taxon>
    </lineage>
</organism>
<dbReference type="PROSITE" id="PS50240">
    <property type="entry name" value="TRYPSIN_DOM"/>
    <property type="match status" value="1"/>
</dbReference>
<name>A0AAV8V8K2_9CUCU</name>
<dbReference type="EMBL" id="JANEYG010000295">
    <property type="protein sequence ID" value="KAJ8910433.1"/>
    <property type="molecule type" value="Genomic_DNA"/>
</dbReference>
<dbReference type="InterPro" id="IPR009003">
    <property type="entry name" value="Peptidase_S1_PA"/>
</dbReference>
<evidence type="ECO:0000313" key="2">
    <source>
        <dbReference type="EMBL" id="KAJ8910433.1"/>
    </source>
</evidence>
<dbReference type="InterPro" id="IPR051333">
    <property type="entry name" value="CLIP_Serine_Protease"/>
</dbReference>
<dbReference type="Pfam" id="PF00089">
    <property type="entry name" value="Trypsin"/>
    <property type="match status" value="1"/>
</dbReference>
<dbReference type="AlphaFoldDB" id="A0AAV8V8K2"/>
<sequence>MPVVSQETCIYSFPEFYSRFTSDHTFCAGYKNGTSVCNGDSGGGLVFPKAGGNKNNPVWQLRGMVSISVALQNQLKCDSMHYVVFTDVAKYLDWVKTALTM</sequence>